<evidence type="ECO:0000256" key="1">
    <source>
        <dbReference type="SAM" id="MobiDB-lite"/>
    </source>
</evidence>
<name>A0A7R9W962_9STRA</name>
<accession>A0A7R9W962</accession>
<evidence type="ECO:0000313" key="3">
    <source>
        <dbReference type="EMBL" id="CAD8317248.1"/>
    </source>
</evidence>
<gene>
    <name evidence="3" type="ORF">TDUB1175_LOCUS16042</name>
</gene>
<organism evidence="3">
    <name type="scientific">Pseudictyota dubia</name>
    <dbReference type="NCBI Taxonomy" id="2749911"/>
    <lineage>
        <taxon>Eukaryota</taxon>
        <taxon>Sar</taxon>
        <taxon>Stramenopiles</taxon>
        <taxon>Ochrophyta</taxon>
        <taxon>Bacillariophyta</taxon>
        <taxon>Mediophyceae</taxon>
        <taxon>Biddulphiophycidae</taxon>
        <taxon>Eupodiscales</taxon>
        <taxon>Odontellaceae</taxon>
        <taxon>Pseudictyota</taxon>
    </lineage>
</organism>
<feature type="signal peptide" evidence="2">
    <location>
        <begin position="1"/>
        <end position="19"/>
    </location>
</feature>
<feature type="region of interest" description="Disordered" evidence="1">
    <location>
        <begin position="56"/>
        <end position="122"/>
    </location>
</feature>
<keyword evidence="2" id="KW-0732">Signal</keyword>
<dbReference type="AlphaFoldDB" id="A0A7R9W962"/>
<feature type="compositionally biased region" description="Basic and acidic residues" evidence="1">
    <location>
        <begin position="76"/>
        <end position="91"/>
    </location>
</feature>
<feature type="chain" id="PRO_5030774004" evidence="2">
    <location>
        <begin position="20"/>
        <end position="122"/>
    </location>
</feature>
<evidence type="ECO:0000256" key="2">
    <source>
        <dbReference type="SAM" id="SignalP"/>
    </source>
</evidence>
<proteinExistence type="predicted"/>
<protein>
    <submittedName>
        <fullName evidence="3">Uncharacterized protein</fullName>
    </submittedName>
</protein>
<sequence length="122" mass="13088">MSTFHFHTIATVLKYLLVAYPSLSPSERLVPSSVVVRGLAGVVCSLLPPAMSCLAPGGRPRRWPGEQRTTTTKIRMRGDTGESRKNPHDRSSPAAAASERTPQFDQGVGENNGTEGLSAKNL</sequence>
<dbReference type="EMBL" id="HBED01032051">
    <property type="protein sequence ID" value="CAD8317248.1"/>
    <property type="molecule type" value="Transcribed_RNA"/>
</dbReference>
<reference evidence="3" key="1">
    <citation type="submission" date="2021-01" db="EMBL/GenBank/DDBJ databases">
        <authorList>
            <person name="Corre E."/>
            <person name="Pelletier E."/>
            <person name="Niang G."/>
            <person name="Scheremetjew M."/>
            <person name="Finn R."/>
            <person name="Kale V."/>
            <person name="Holt S."/>
            <person name="Cochrane G."/>
            <person name="Meng A."/>
            <person name="Brown T."/>
            <person name="Cohen L."/>
        </authorList>
    </citation>
    <scope>NUCLEOTIDE SEQUENCE</scope>
    <source>
        <strain evidence="3">CCMP147</strain>
    </source>
</reference>
<feature type="compositionally biased region" description="Polar residues" evidence="1">
    <location>
        <begin position="100"/>
        <end position="122"/>
    </location>
</feature>